<dbReference type="STRING" id="1122195.SAMN02745164_01604"/>
<evidence type="ECO:0000256" key="2">
    <source>
        <dbReference type="ARBA" id="ARBA00022741"/>
    </source>
</evidence>
<dbReference type="PANTHER" id="PTHR11638:SF18">
    <property type="entry name" value="HEAT SHOCK PROTEIN 104"/>
    <property type="match status" value="1"/>
</dbReference>
<dbReference type="Proteomes" id="UP000184334">
    <property type="component" value="Unassembled WGS sequence"/>
</dbReference>
<dbReference type="InterPro" id="IPR003959">
    <property type="entry name" value="ATPase_AAA_core"/>
</dbReference>
<keyword evidence="9" id="KW-0378">Hydrolase</keyword>
<dbReference type="PROSITE" id="PS00870">
    <property type="entry name" value="CLPAB_1"/>
    <property type="match status" value="1"/>
</dbReference>
<dbReference type="InterPro" id="IPR018368">
    <property type="entry name" value="ClpA/B_CS1"/>
</dbReference>
<dbReference type="InterPro" id="IPR004176">
    <property type="entry name" value="Clp_R_N"/>
</dbReference>
<dbReference type="OrthoDB" id="9803641at2"/>
<dbReference type="InterPro" id="IPR003593">
    <property type="entry name" value="AAA+_ATPase"/>
</dbReference>
<evidence type="ECO:0000313" key="10">
    <source>
        <dbReference type="Proteomes" id="UP000184334"/>
    </source>
</evidence>
<evidence type="ECO:0000256" key="7">
    <source>
        <dbReference type="SAM" id="Coils"/>
    </source>
</evidence>
<dbReference type="InterPro" id="IPR028299">
    <property type="entry name" value="ClpA/B_CS2"/>
</dbReference>
<dbReference type="CDD" id="cd00009">
    <property type="entry name" value="AAA"/>
    <property type="match status" value="1"/>
</dbReference>
<dbReference type="SUPFAM" id="SSF81923">
    <property type="entry name" value="Double Clp-N motif"/>
    <property type="match status" value="1"/>
</dbReference>
<comment type="similarity">
    <text evidence="6">Belongs to the ClpA/ClpB family.</text>
</comment>
<keyword evidence="4 6" id="KW-0143">Chaperone</keyword>
<evidence type="ECO:0000256" key="4">
    <source>
        <dbReference type="ARBA" id="ARBA00023186"/>
    </source>
</evidence>
<keyword evidence="3 6" id="KW-0067">ATP-binding</keyword>
<dbReference type="SMART" id="SM00382">
    <property type="entry name" value="AAA"/>
    <property type="match status" value="2"/>
</dbReference>
<protein>
    <submittedName>
        <fullName evidence="9">ATP-dependent Clp protease ATP-binding subunit ClpC</fullName>
    </submittedName>
</protein>
<evidence type="ECO:0000259" key="8">
    <source>
        <dbReference type="PROSITE" id="PS51903"/>
    </source>
</evidence>
<sequence>MMNPKNFTEKALEIIENARTLANGYGTNVVTPEHITLSILDSDDEYVKRLFETINVEAIRENIENELEENVQYSFGGMRDNRIYISPTLERIFEIAKSEARKTKHKLITTLHLLLAIMLDGTSYSAKLFSKYGLTTNEIYEELKNIKVTKEGAEENIADVLAQFTIDLTKMAEEKKLMPVIGRDLEIQRTIEILSRKTKNNPVLVGDPGVGKTAIVEGLAQRIIKGAVPDALIDKRILQLDMGRLLAGAKFRGEFEERLKNVIDEVKKQGDKIILFIDELHTIIGAGKAEGNSMDAANMLKPDLARGELRVIGATTLDEYRQYIEKDKALARRFQPVQVDEPSEEDAIAILRGLKETFEKHHNVTIDDSAVVAAVKLSHRYITDRFLPDKAIDLIDEASAKARLEKSSKLSNIKKLEYEAKELEEEINELTVKGEYEKAALKKKDLFELEKQIEEMKKHYEEEKDKEDEEVVVDEDRIAEVIEKWTGIPAKKMLEEEREKLLNLEKELHKRVVGQEEAIKKVSQHVRKARAGLKDPTRPIGSFLFLGPTGVGKTELAKSLAEVLFDTEEALIRIDMSEYMEKHAVSRLIGSPPGYVGYEQGGQLTEAVRRKPYSVILIDEIEKAHPDVFNILLQVLDDGRLTDGKGNTVDFRNTIIIMTSNIGSENILNKLENRGKLGFVNEEEKLNEERDLEKIVREELKKYFRPEFLNRLDEVVVFKPLTIEEVKEIVGIMMRRLEERLKEKDLELMITEDAKEYIARKGYDRIFGARPLRRVIEREIEMELANKIIAGEIPPKSKVIIDLKDDRLTIRVGKGEIKSKEE</sequence>
<dbReference type="AlphaFoldDB" id="A0A1M4Y738"/>
<dbReference type="GO" id="GO:0016887">
    <property type="term" value="F:ATP hydrolysis activity"/>
    <property type="evidence" value="ECO:0007669"/>
    <property type="project" value="InterPro"/>
</dbReference>
<dbReference type="SMART" id="SM01086">
    <property type="entry name" value="ClpB_D2-small"/>
    <property type="match status" value="1"/>
</dbReference>
<keyword evidence="1 5" id="KW-0677">Repeat</keyword>
<keyword evidence="2 6" id="KW-0547">Nucleotide-binding</keyword>
<keyword evidence="10" id="KW-1185">Reference proteome</keyword>
<reference evidence="9" key="1">
    <citation type="submission" date="2016-11" db="EMBL/GenBank/DDBJ databases">
        <authorList>
            <person name="Varghese N."/>
            <person name="Submissions S."/>
        </authorList>
    </citation>
    <scope>NUCLEOTIDE SEQUENCE [LARGE SCALE GENOMIC DNA]</scope>
    <source>
        <strain evidence="9">DSM 16785</strain>
    </source>
</reference>
<dbReference type="InterPro" id="IPR019489">
    <property type="entry name" value="Clp_ATPase_C"/>
</dbReference>
<dbReference type="EMBL" id="FQUI01000028">
    <property type="protein sequence ID" value="SHF01272.1"/>
    <property type="molecule type" value="Genomic_DNA"/>
</dbReference>
<dbReference type="GO" id="GO:0005737">
    <property type="term" value="C:cytoplasm"/>
    <property type="evidence" value="ECO:0007669"/>
    <property type="project" value="TreeGrafter"/>
</dbReference>
<dbReference type="Pfam" id="PF02861">
    <property type="entry name" value="Clp_N"/>
    <property type="match status" value="1"/>
</dbReference>
<feature type="domain" description="Clp R" evidence="8">
    <location>
        <begin position="4"/>
        <end position="151"/>
    </location>
</feature>
<name>A0A1M4Y738_MARH1</name>
<dbReference type="FunFam" id="1.10.8.60:FF:000017">
    <property type="entry name" value="ATP-dependent chaperone ClpB"/>
    <property type="match status" value="1"/>
</dbReference>
<dbReference type="InterPro" id="IPR027417">
    <property type="entry name" value="P-loop_NTPase"/>
</dbReference>
<dbReference type="PANTHER" id="PTHR11638">
    <property type="entry name" value="ATP-DEPENDENT CLP PROTEASE"/>
    <property type="match status" value="1"/>
</dbReference>
<dbReference type="InterPro" id="IPR050130">
    <property type="entry name" value="ClpA_ClpB"/>
</dbReference>
<dbReference type="InterPro" id="IPR036628">
    <property type="entry name" value="Clp_N_dom_sf"/>
</dbReference>
<dbReference type="PROSITE" id="PS00871">
    <property type="entry name" value="CLPAB_2"/>
    <property type="match status" value="1"/>
</dbReference>
<evidence type="ECO:0000256" key="3">
    <source>
        <dbReference type="ARBA" id="ARBA00022840"/>
    </source>
</evidence>
<dbReference type="Gene3D" id="1.10.1780.10">
    <property type="entry name" value="Clp, N-terminal domain"/>
    <property type="match status" value="1"/>
</dbReference>
<proteinExistence type="inferred from homology"/>
<dbReference type="Pfam" id="PF10431">
    <property type="entry name" value="ClpB_D2-small"/>
    <property type="match status" value="1"/>
</dbReference>
<dbReference type="GO" id="GO:0006508">
    <property type="term" value="P:proteolysis"/>
    <property type="evidence" value="ECO:0007669"/>
    <property type="project" value="UniProtKB-KW"/>
</dbReference>
<evidence type="ECO:0000313" key="9">
    <source>
        <dbReference type="EMBL" id="SHF01272.1"/>
    </source>
</evidence>
<evidence type="ECO:0000256" key="1">
    <source>
        <dbReference type="ARBA" id="ARBA00022737"/>
    </source>
</evidence>
<dbReference type="FunFam" id="3.40.50.300:FF:000010">
    <property type="entry name" value="Chaperone clpB 1, putative"/>
    <property type="match status" value="1"/>
</dbReference>
<dbReference type="Gene3D" id="3.40.50.300">
    <property type="entry name" value="P-loop containing nucleotide triphosphate hydrolases"/>
    <property type="match status" value="2"/>
</dbReference>
<dbReference type="Pfam" id="PF00004">
    <property type="entry name" value="AAA"/>
    <property type="match status" value="1"/>
</dbReference>
<feature type="coiled-coil region" evidence="7">
    <location>
        <begin position="406"/>
        <end position="511"/>
    </location>
</feature>
<dbReference type="PRINTS" id="PR00300">
    <property type="entry name" value="CLPPROTEASEA"/>
</dbReference>
<dbReference type="Gene3D" id="4.10.860.10">
    <property type="entry name" value="UVR domain"/>
    <property type="match status" value="1"/>
</dbReference>
<dbReference type="RefSeq" id="WP_072865236.1">
    <property type="nucleotide sequence ID" value="NZ_FQUI01000028.1"/>
</dbReference>
<keyword evidence="9" id="KW-0645">Protease</keyword>
<dbReference type="CDD" id="cd19499">
    <property type="entry name" value="RecA-like_ClpB_Hsp104-like"/>
    <property type="match status" value="1"/>
</dbReference>
<dbReference type="FunFam" id="3.40.50.300:FF:000025">
    <property type="entry name" value="ATP-dependent Clp protease subunit"/>
    <property type="match status" value="1"/>
</dbReference>
<accession>A0A1M4Y738</accession>
<dbReference type="Gene3D" id="1.10.8.60">
    <property type="match status" value="2"/>
</dbReference>
<dbReference type="InterPro" id="IPR001270">
    <property type="entry name" value="ClpA/B"/>
</dbReference>
<evidence type="ECO:0000256" key="6">
    <source>
        <dbReference type="RuleBase" id="RU004432"/>
    </source>
</evidence>
<comment type="caution">
    <text evidence="9">The sequence shown here is derived from an EMBL/GenBank/DDBJ whole genome shotgun (WGS) entry which is preliminary data.</text>
</comment>
<organism evidence="9 10">
    <name type="scientific">Marinitoga hydrogenitolerans (strain DSM 16785 / JCM 12826 / AT1271)</name>
    <dbReference type="NCBI Taxonomy" id="1122195"/>
    <lineage>
        <taxon>Bacteria</taxon>
        <taxon>Thermotogati</taxon>
        <taxon>Thermotogota</taxon>
        <taxon>Thermotogae</taxon>
        <taxon>Petrotogales</taxon>
        <taxon>Petrotogaceae</taxon>
        <taxon>Marinitoga</taxon>
    </lineage>
</organism>
<dbReference type="GO" id="GO:0034605">
    <property type="term" value="P:cellular response to heat"/>
    <property type="evidence" value="ECO:0007669"/>
    <property type="project" value="TreeGrafter"/>
</dbReference>
<dbReference type="PROSITE" id="PS51903">
    <property type="entry name" value="CLP_R"/>
    <property type="match status" value="1"/>
</dbReference>
<dbReference type="SUPFAM" id="SSF52540">
    <property type="entry name" value="P-loop containing nucleoside triphosphate hydrolases"/>
    <property type="match status" value="2"/>
</dbReference>
<evidence type="ECO:0000256" key="5">
    <source>
        <dbReference type="PROSITE-ProRule" id="PRU01251"/>
    </source>
</evidence>
<keyword evidence="7" id="KW-0175">Coiled coil</keyword>
<dbReference type="Pfam" id="PF17871">
    <property type="entry name" value="AAA_lid_9"/>
    <property type="match status" value="1"/>
</dbReference>
<gene>
    <name evidence="9" type="ORF">SAMN02745164_01604</name>
</gene>
<dbReference type="Pfam" id="PF07724">
    <property type="entry name" value="AAA_2"/>
    <property type="match status" value="1"/>
</dbReference>
<dbReference type="GO" id="GO:0008233">
    <property type="term" value="F:peptidase activity"/>
    <property type="evidence" value="ECO:0007669"/>
    <property type="project" value="UniProtKB-KW"/>
</dbReference>
<dbReference type="InterPro" id="IPR041546">
    <property type="entry name" value="ClpA/ClpB_AAA_lid"/>
</dbReference>
<dbReference type="GO" id="GO:0005524">
    <property type="term" value="F:ATP binding"/>
    <property type="evidence" value="ECO:0007669"/>
    <property type="project" value="UniProtKB-KW"/>
</dbReference>